<proteinExistence type="predicted"/>
<keyword evidence="1" id="KW-0805">Transcription regulation</keyword>
<protein>
    <submittedName>
        <fullName evidence="6">IclR family transcriptional regulator</fullName>
    </submittedName>
</protein>
<dbReference type="GO" id="GO:0045892">
    <property type="term" value="P:negative regulation of DNA-templated transcription"/>
    <property type="evidence" value="ECO:0007669"/>
    <property type="project" value="TreeGrafter"/>
</dbReference>
<comment type="caution">
    <text evidence="6">The sequence shown here is derived from an EMBL/GenBank/DDBJ whole genome shotgun (WGS) entry which is preliminary data.</text>
</comment>
<dbReference type="Gene3D" id="1.10.10.10">
    <property type="entry name" value="Winged helix-like DNA-binding domain superfamily/Winged helix DNA-binding domain"/>
    <property type="match status" value="1"/>
</dbReference>
<feature type="domain" description="HTH iclR-type" evidence="4">
    <location>
        <begin position="52"/>
        <end position="114"/>
    </location>
</feature>
<dbReference type="InterPro" id="IPR036388">
    <property type="entry name" value="WH-like_DNA-bd_sf"/>
</dbReference>
<evidence type="ECO:0000259" key="5">
    <source>
        <dbReference type="PROSITE" id="PS51078"/>
    </source>
</evidence>
<dbReference type="InterPro" id="IPR014757">
    <property type="entry name" value="Tscrpt_reg_IclR_C"/>
</dbReference>
<dbReference type="SUPFAM" id="SSF46785">
    <property type="entry name" value="Winged helix' DNA-binding domain"/>
    <property type="match status" value="1"/>
</dbReference>
<sequence length="303" mass="32605">MEKSGGVIFLMRPADASLRGRRRAERPSRRRASTADEGWSVIAMETKPQRGVGAIETGSRILHAFVTIGRPCMLRDLAEHAGMTPAQVHAYLVSFKSAGLVEQEDGSGLYRLGPMALSLGLVRLRTHDPLRMASEAIVAFSTEQAAMVALSVWGTYGPTIVQVQEGPHQLHVNVRAGTVFSITGTATGRVFAAHLPDRLIDERVTAERTDRATQRIGEATTLADLKRHTTFIRRHGFAPIEGQPVPGVNAIAAPVRDYTGQLQCVVTMIAAAGMLETRSGGARAEAMLAFVGKLSSDLGYRAP</sequence>
<dbReference type="SUPFAM" id="SSF55781">
    <property type="entry name" value="GAF domain-like"/>
    <property type="match status" value="1"/>
</dbReference>
<evidence type="ECO:0000256" key="3">
    <source>
        <dbReference type="ARBA" id="ARBA00023163"/>
    </source>
</evidence>
<dbReference type="InterPro" id="IPR029016">
    <property type="entry name" value="GAF-like_dom_sf"/>
</dbReference>
<dbReference type="Proteomes" id="UP000256301">
    <property type="component" value="Unassembled WGS sequence"/>
</dbReference>
<accession>A0A3E0MDC1</accession>
<dbReference type="Pfam" id="PF01614">
    <property type="entry name" value="IclR_C"/>
    <property type="match status" value="1"/>
</dbReference>
<keyword evidence="2" id="KW-0238">DNA-binding</keyword>
<dbReference type="SMART" id="SM00346">
    <property type="entry name" value="HTH_ICLR"/>
    <property type="match status" value="1"/>
</dbReference>
<evidence type="ECO:0000313" key="7">
    <source>
        <dbReference type="Proteomes" id="UP000256301"/>
    </source>
</evidence>
<feature type="domain" description="IclR-ED" evidence="5">
    <location>
        <begin position="115"/>
        <end position="300"/>
    </location>
</feature>
<dbReference type="Pfam" id="PF09339">
    <property type="entry name" value="HTH_IclR"/>
    <property type="match status" value="1"/>
</dbReference>
<dbReference type="PROSITE" id="PS51078">
    <property type="entry name" value="ICLR_ED"/>
    <property type="match status" value="1"/>
</dbReference>
<dbReference type="PANTHER" id="PTHR30136:SF8">
    <property type="entry name" value="TRANSCRIPTIONAL REGULATORY PROTEIN"/>
    <property type="match status" value="1"/>
</dbReference>
<dbReference type="GO" id="GO:0003677">
    <property type="term" value="F:DNA binding"/>
    <property type="evidence" value="ECO:0007669"/>
    <property type="project" value="UniProtKB-KW"/>
</dbReference>
<dbReference type="PANTHER" id="PTHR30136">
    <property type="entry name" value="HELIX-TURN-HELIX TRANSCRIPTIONAL REGULATOR, ICLR FAMILY"/>
    <property type="match status" value="1"/>
</dbReference>
<name>A0A3E0MDC1_MICAE</name>
<gene>
    <name evidence="6" type="ORF">DWQ56_11085</name>
</gene>
<dbReference type="EMBL" id="QQWE01000003">
    <property type="protein sequence ID" value="REJ57794.1"/>
    <property type="molecule type" value="Genomic_DNA"/>
</dbReference>
<evidence type="ECO:0000259" key="4">
    <source>
        <dbReference type="PROSITE" id="PS51077"/>
    </source>
</evidence>
<evidence type="ECO:0000256" key="2">
    <source>
        <dbReference type="ARBA" id="ARBA00023125"/>
    </source>
</evidence>
<organism evidence="6 7">
    <name type="scientific">Microcystis aeruginosa DA14</name>
    <dbReference type="NCBI Taxonomy" id="1987506"/>
    <lineage>
        <taxon>Bacteria</taxon>
        <taxon>Bacillati</taxon>
        <taxon>Cyanobacteriota</taxon>
        <taxon>Cyanophyceae</taxon>
        <taxon>Oscillatoriophycideae</taxon>
        <taxon>Chroococcales</taxon>
        <taxon>Microcystaceae</taxon>
        <taxon>Microcystis</taxon>
    </lineage>
</organism>
<evidence type="ECO:0000313" key="6">
    <source>
        <dbReference type="EMBL" id="REJ57794.1"/>
    </source>
</evidence>
<dbReference type="InterPro" id="IPR036390">
    <property type="entry name" value="WH_DNA-bd_sf"/>
</dbReference>
<reference evidence="6 7" key="1">
    <citation type="submission" date="2017-08" db="EMBL/GenBank/DDBJ databases">
        <title>Functional genomic and metabolic studies of the symbiotic interactions of six Microcystis-dominated communities.</title>
        <authorList>
            <person name="Li Q."/>
            <person name="Lin F."/>
        </authorList>
    </citation>
    <scope>NUCLEOTIDE SEQUENCE [LARGE SCALE GENOMIC DNA]</scope>
    <source>
        <strain evidence="6">DA14</strain>
    </source>
</reference>
<dbReference type="InterPro" id="IPR005471">
    <property type="entry name" value="Tscrpt_reg_IclR_N"/>
</dbReference>
<dbReference type="InterPro" id="IPR050707">
    <property type="entry name" value="HTH_MetabolicPath_Reg"/>
</dbReference>
<dbReference type="Gene3D" id="3.30.450.40">
    <property type="match status" value="1"/>
</dbReference>
<dbReference type="AlphaFoldDB" id="A0A3E0MDC1"/>
<evidence type="ECO:0000256" key="1">
    <source>
        <dbReference type="ARBA" id="ARBA00023015"/>
    </source>
</evidence>
<dbReference type="GO" id="GO:0003700">
    <property type="term" value="F:DNA-binding transcription factor activity"/>
    <property type="evidence" value="ECO:0007669"/>
    <property type="project" value="TreeGrafter"/>
</dbReference>
<keyword evidence="3" id="KW-0804">Transcription</keyword>
<dbReference type="PROSITE" id="PS51077">
    <property type="entry name" value="HTH_ICLR"/>
    <property type="match status" value="1"/>
</dbReference>